<dbReference type="InterPro" id="IPR047655">
    <property type="entry name" value="Transpos_IS630-like"/>
</dbReference>
<feature type="compositionally biased region" description="Basic residues" evidence="1">
    <location>
        <begin position="62"/>
        <end position="71"/>
    </location>
</feature>
<feature type="region of interest" description="Disordered" evidence="1">
    <location>
        <begin position="57"/>
        <end position="76"/>
    </location>
</feature>
<dbReference type="InterPro" id="IPR036397">
    <property type="entry name" value="RNaseH_sf"/>
</dbReference>
<dbReference type="AlphaFoldDB" id="A0A1N7S312"/>
<sequence>MKTKTDARQLDGATQAHLRKMVVQAVVGGMTQTAAAHTFGVSLRAISNWMKRSREGGLRSLRQGKRGRRPGSGRLDHPQAVRIRKLIIERMPDQLALPFYLWTRESVAQLIEREYGIKVSAWTVGRYLKAWGMSAQKPVRRAYERTDASIARWLNEDYPQIAKEAKREKATIYWGDEMGLRSDHISGTSFALKGQTPVVRATGQRFGCNMISAITNRGALNFMVFEGKFRNATFIEFLKRMLKQASHKIYLIVDGHPVHRSRAVRRFVADHAQRLRLIQLPGYCPELNPDELLNQDVKTNALGKTRPTSKAEMIDGVRRHLHRRQKEPHVIRNLFKEKHVRYAA</sequence>
<accession>A0A1N7S312</accession>
<dbReference type="InterPro" id="IPR025959">
    <property type="entry name" value="Winged_HTH_dom"/>
</dbReference>
<gene>
    <name evidence="4" type="ORF">BN2476_300171</name>
</gene>
<dbReference type="EMBL" id="CYGY02000030">
    <property type="protein sequence ID" value="SIT41741.1"/>
    <property type="molecule type" value="Genomic_DNA"/>
</dbReference>
<name>A0A1N7S312_9BURK</name>
<reference evidence="4" key="1">
    <citation type="submission" date="2016-12" db="EMBL/GenBank/DDBJ databases">
        <authorList>
            <person name="Moulin L."/>
        </authorList>
    </citation>
    <scope>NUCLEOTIDE SEQUENCE [LARGE SCALE GENOMIC DNA]</scope>
    <source>
        <strain evidence="4">STM 7183</strain>
    </source>
</reference>
<dbReference type="InterPro" id="IPR009057">
    <property type="entry name" value="Homeodomain-like_sf"/>
</dbReference>
<dbReference type="PANTHER" id="PTHR46564:SF1">
    <property type="entry name" value="TRANSPOSASE"/>
    <property type="match status" value="1"/>
</dbReference>
<dbReference type="GO" id="GO:0003676">
    <property type="term" value="F:nucleic acid binding"/>
    <property type="evidence" value="ECO:0007669"/>
    <property type="project" value="InterPro"/>
</dbReference>
<evidence type="ECO:0000256" key="1">
    <source>
        <dbReference type="SAM" id="MobiDB-lite"/>
    </source>
</evidence>
<evidence type="ECO:0000259" key="2">
    <source>
        <dbReference type="Pfam" id="PF13358"/>
    </source>
</evidence>
<feature type="domain" description="Tc1-like transposase DDE" evidence="2">
    <location>
        <begin position="172"/>
        <end position="311"/>
    </location>
</feature>
<dbReference type="RefSeq" id="WP_162849250.1">
    <property type="nucleotide sequence ID" value="NZ_CYGY02000030.1"/>
</dbReference>
<dbReference type="Proteomes" id="UP000195569">
    <property type="component" value="Unassembled WGS sequence"/>
</dbReference>
<comment type="caution">
    <text evidence="4">The sequence shown here is derived from an EMBL/GenBank/DDBJ whole genome shotgun (WGS) entry which is preliminary data.</text>
</comment>
<keyword evidence="5" id="KW-1185">Reference proteome</keyword>
<protein>
    <submittedName>
        <fullName evidence="4">Transposase</fullName>
    </submittedName>
</protein>
<dbReference type="Pfam" id="PF13551">
    <property type="entry name" value="HTH_29"/>
    <property type="match status" value="1"/>
</dbReference>
<organism evidence="4 5">
    <name type="scientific">Paraburkholderia piptadeniae</name>
    <dbReference type="NCBI Taxonomy" id="1701573"/>
    <lineage>
        <taxon>Bacteria</taxon>
        <taxon>Pseudomonadati</taxon>
        <taxon>Pseudomonadota</taxon>
        <taxon>Betaproteobacteria</taxon>
        <taxon>Burkholderiales</taxon>
        <taxon>Burkholderiaceae</taxon>
        <taxon>Paraburkholderia</taxon>
    </lineage>
</organism>
<dbReference type="NCBIfam" id="NF033545">
    <property type="entry name" value="transpos_IS630"/>
    <property type="match status" value="1"/>
</dbReference>
<dbReference type="PANTHER" id="PTHR46564">
    <property type="entry name" value="TRANSPOSASE"/>
    <property type="match status" value="1"/>
</dbReference>
<proteinExistence type="predicted"/>
<dbReference type="Gene3D" id="3.30.420.10">
    <property type="entry name" value="Ribonuclease H-like superfamily/Ribonuclease H"/>
    <property type="match status" value="1"/>
</dbReference>
<dbReference type="Pfam" id="PF13592">
    <property type="entry name" value="HTH_33"/>
    <property type="match status" value="1"/>
</dbReference>
<feature type="domain" description="Winged helix-turn helix" evidence="3">
    <location>
        <begin position="99"/>
        <end position="156"/>
    </location>
</feature>
<dbReference type="Pfam" id="PF13358">
    <property type="entry name" value="DDE_3"/>
    <property type="match status" value="1"/>
</dbReference>
<dbReference type="InterPro" id="IPR038717">
    <property type="entry name" value="Tc1-like_DDE_dom"/>
</dbReference>
<dbReference type="SUPFAM" id="SSF46689">
    <property type="entry name" value="Homeodomain-like"/>
    <property type="match status" value="1"/>
</dbReference>
<evidence type="ECO:0000259" key="3">
    <source>
        <dbReference type="Pfam" id="PF13592"/>
    </source>
</evidence>
<evidence type="ECO:0000313" key="5">
    <source>
        <dbReference type="Proteomes" id="UP000195569"/>
    </source>
</evidence>
<evidence type="ECO:0000313" key="4">
    <source>
        <dbReference type="EMBL" id="SIT41741.1"/>
    </source>
</evidence>